<comment type="caution">
    <text evidence="2">The sequence shown here is derived from an EMBL/GenBank/DDBJ whole genome shotgun (WGS) entry which is preliminary data.</text>
</comment>
<protein>
    <submittedName>
        <fullName evidence="2">NIL domain protein</fullName>
    </submittedName>
</protein>
<dbReference type="OrthoDB" id="9799261at2"/>
<evidence type="ECO:0000313" key="2">
    <source>
        <dbReference type="EMBL" id="KJF17993.1"/>
    </source>
</evidence>
<evidence type="ECO:0000313" key="3">
    <source>
        <dbReference type="Proteomes" id="UP000032360"/>
    </source>
</evidence>
<dbReference type="STRING" id="1280514.AXFE_10900"/>
<organism evidence="2 3">
    <name type="scientific">Acidithrix ferrooxidans</name>
    <dbReference type="NCBI Taxonomy" id="1280514"/>
    <lineage>
        <taxon>Bacteria</taxon>
        <taxon>Bacillati</taxon>
        <taxon>Actinomycetota</taxon>
        <taxon>Acidimicrobiia</taxon>
        <taxon>Acidimicrobiales</taxon>
        <taxon>Acidimicrobiaceae</taxon>
        <taxon>Acidithrix</taxon>
    </lineage>
</organism>
<keyword evidence="3" id="KW-1185">Reference proteome</keyword>
<proteinExistence type="predicted"/>
<sequence length="79" mass="8589">MAHQRVKLIYPPGLVTQPVLAHLALDHRVMADIRRANVEDGTGWLVCELEGDAIDLTSGLAWLVEIGVEVESLGDVVES</sequence>
<accession>A0A0D8HJ91</accession>
<dbReference type="InterPro" id="IPR045865">
    <property type="entry name" value="ACT-like_dom_sf"/>
</dbReference>
<name>A0A0D8HJ91_9ACTN</name>
<dbReference type="Proteomes" id="UP000032360">
    <property type="component" value="Unassembled WGS sequence"/>
</dbReference>
<reference evidence="2 3" key="1">
    <citation type="submission" date="2015-01" db="EMBL/GenBank/DDBJ databases">
        <title>Draft genome of the acidophilic iron oxidizer Acidithrix ferrooxidans strain Py-F3.</title>
        <authorList>
            <person name="Poehlein A."/>
            <person name="Eisen S."/>
            <person name="Schloemann M."/>
            <person name="Johnson B.D."/>
            <person name="Daniel R."/>
            <person name="Muehling M."/>
        </authorList>
    </citation>
    <scope>NUCLEOTIDE SEQUENCE [LARGE SCALE GENOMIC DNA]</scope>
    <source>
        <strain evidence="2 3">Py-F3</strain>
    </source>
</reference>
<dbReference type="RefSeq" id="WP_152625882.1">
    <property type="nucleotide sequence ID" value="NZ_JXYS01000026.1"/>
</dbReference>
<dbReference type="AlphaFoldDB" id="A0A0D8HJ91"/>
<dbReference type="Gene3D" id="3.30.70.260">
    <property type="match status" value="1"/>
</dbReference>
<dbReference type="InterPro" id="IPR018449">
    <property type="entry name" value="NIL_domain"/>
</dbReference>
<evidence type="ECO:0000259" key="1">
    <source>
        <dbReference type="SMART" id="SM00930"/>
    </source>
</evidence>
<dbReference type="SMART" id="SM00930">
    <property type="entry name" value="NIL"/>
    <property type="match status" value="1"/>
</dbReference>
<dbReference type="SUPFAM" id="SSF55021">
    <property type="entry name" value="ACT-like"/>
    <property type="match status" value="1"/>
</dbReference>
<dbReference type="EMBL" id="JXYS01000026">
    <property type="protein sequence ID" value="KJF17993.1"/>
    <property type="molecule type" value="Genomic_DNA"/>
</dbReference>
<dbReference type="Pfam" id="PF09383">
    <property type="entry name" value="NIL"/>
    <property type="match status" value="1"/>
</dbReference>
<feature type="domain" description="NIL" evidence="1">
    <location>
        <begin position="2"/>
        <end position="73"/>
    </location>
</feature>
<gene>
    <name evidence="2" type="ORF">AXFE_10900</name>
</gene>